<evidence type="ECO:0000313" key="5">
    <source>
        <dbReference type="Proteomes" id="UP000266841"/>
    </source>
</evidence>
<accession>K0SJ33</accession>
<dbReference type="InterPro" id="IPR011990">
    <property type="entry name" value="TPR-like_helical_dom_sf"/>
</dbReference>
<dbReference type="Proteomes" id="UP000266841">
    <property type="component" value="Unassembled WGS sequence"/>
</dbReference>
<proteinExistence type="inferred from homology"/>
<feature type="domain" description="RING-type" evidence="3">
    <location>
        <begin position="43"/>
        <end position="89"/>
    </location>
</feature>
<protein>
    <recommendedName>
        <fullName evidence="3">RING-type domain-containing protein</fullName>
    </recommendedName>
</protein>
<dbReference type="PANTHER" id="PTHR11102:SF160">
    <property type="entry name" value="ERAD-ASSOCIATED E3 UBIQUITIN-PROTEIN LIGASE COMPONENT HRD3"/>
    <property type="match status" value="1"/>
</dbReference>
<name>K0SJ33_THAOC</name>
<dbReference type="OrthoDB" id="442451at2759"/>
<dbReference type="Pfam" id="PF08238">
    <property type="entry name" value="Sel1"/>
    <property type="match status" value="2"/>
</dbReference>
<dbReference type="AlphaFoldDB" id="K0SJ33"/>
<evidence type="ECO:0000256" key="2">
    <source>
        <dbReference type="PROSITE-ProRule" id="PRU00175"/>
    </source>
</evidence>
<keyword evidence="2" id="KW-0479">Metal-binding</keyword>
<evidence type="ECO:0000259" key="3">
    <source>
        <dbReference type="PROSITE" id="PS50089"/>
    </source>
</evidence>
<organism evidence="4 5">
    <name type="scientific">Thalassiosira oceanica</name>
    <name type="common">Marine diatom</name>
    <dbReference type="NCBI Taxonomy" id="159749"/>
    <lineage>
        <taxon>Eukaryota</taxon>
        <taxon>Sar</taxon>
        <taxon>Stramenopiles</taxon>
        <taxon>Ochrophyta</taxon>
        <taxon>Bacillariophyta</taxon>
        <taxon>Coscinodiscophyceae</taxon>
        <taxon>Thalassiosirophycidae</taxon>
        <taxon>Thalassiosirales</taxon>
        <taxon>Thalassiosiraceae</taxon>
        <taxon>Thalassiosira</taxon>
    </lineage>
</organism>
<dbReference type="EMBL" id="AGNL01015956">
    <property type="protein sequence ID" value="EJK65355.1"/>
    <property type="molecule type" value="Genomic_DNA"/>
</dbReference>
<dbReference type="eggNOG" id="ENOG502S2H7">
    <property type="taxonomic scope" value="Eukaryota"/>
</dbReference>
<dbReference type="InterPro" id="IPR006597">
    <property type="entry name" value="Sel1-like"/>
</dbReference>
<evidence type="ECO:0000313" key="4">
    <source>
        <dbReference type="EMBL" id="EJK65355.1"/>
    </source>
</evidence>
<keyword evidence="2" id="KW-0863">Zinc-finger</keyword>
<dbReference type="GO" id="GO:0008270">
    <property type="term" value="F:zinc ion binding"/>
    <property type="evidence" value="ECO:0007669"/>
    <property type="project" value="UniProtKB-KW"/>
</dbReference>
<dbReference type="InterPro" id="IPR001841">
    <property type="entry name" value="Znf_RING"/>
</dbReference>
<sequence length="264" mass="29140">MSDSAAAQTGGLDEPADPVDTAARDLQQRLMASGHERPEGDRCPICFDLIELPVDEHSKTNACCMKGVCNGCFLAAHQRGMLDRCPFCRTPTPADDASTLAMIQKRVHKGDVLAKSILGDKFYHGKLGLAKNVPRGIELWTEAAELGSVHAHFELGVVYHTGDGVEEDKPRGIQYWQKAAMKGDTESRHNLGVAEYQNGNFKLAAQHWMVSTKMGFEKSLNHIKDMFKKGHATKAQYAEALLGYRDAVEEVKSPQREEAKRLGF</sequence>
<comment type="similarity">
    <text evidence="1">Belongs to the sel-1 family.</text>
</comment>
<keyword evidence="2" id="KW-0862">Zinc</keyword>
<comment type="caution">
    <text evidence="4">The sequence shown here is derived from an EMBL/GenBank/DDBJ whole genome shotgun (WGS) entry which is preliminary data.</text>
</comment>
<dbReference type="SMART" id="SM00671">
    <property type="entry name" value="SEL1"/>
    <property type="match status" value="2"/>
</dbReference>
<dbReference type="PROSITE" id="PS50089">
    <property type="entry name" value="ZF_RING_2"/>
    <property type="match status" value="1"/>
</dbReference>
<reference evidence="4 5" key="1">
    <citation type="journal article" date="2012" name="Genome Biol.">
        <title>Genome and low-iron response of an oceanic diatom adapted to chronic iron limitation.</title>
        <authorList>
            <person name="Lommer M."/>
            <person name="Specht M."/>
            <person name="Roy A.S."/>
            <person name="Kraemer L."/>
            <person name="Andreson R."/>
            <person name="Gutowska M.A."/>
            <person name="Wolf J."/>
            <person name="Bergner S.V."/>
            <person name="Schilhabel M.B."/>
            <person name="Klostermeier U.C."/>
            <person name="Beiko R.G."/>
            <person name="Rosenstiel P."/>
            <person name="Hippler M."/>
            <person name="Laroche J."/>
        </authorList>
    </citation>
    <scope>NUCLEOTIDE SEQUENCE [LARGE SCALE GENOMIC DNA]</scope>
    <source>
        <strain evidence="4 5">CCMP1005</strain>
    </source>
</reference>
<dbReference type="Gene3D" id="1.25.40.10">
    <property type="entry name" value="Tetratricopeptide repeat domain"/>
    <property type="match status" value="1"/>
</dbReference>
<dbReference type="InterPro" id="IPR050767">
    <property type="entry name" value="Sel1_AlgK"/>
</dbReference>
<dbReference type="SUPFAM" id="SSF81901">
    <property type="entry name" value="HCP-like"/>
    <property type="match status" value="1"/>
</dbReference>
<keyword evidence="5" id="KW-1185">Reference proteome</keyword>
<gene>
    <name evidence="4" type="ORF">THAOC_13793</name>
</gene>
<dbReference type="SUPFAM" id="SSF57850">
    <property type="entry name" value="RING/U-box"/>
    <property type="match status" value="1"/>
</dbReference>
<dbReference type="PANTHER" id="PTHR11102">
    <property type="entry name" value="SEL-1-LIKE PROTEIN"/>
    <property type="match status" value="1"/>
</dbReference>
<evidence type="ECO:0000256" key="1">
    <source>
        <dbReference type="ARBA" id="ARBA00038101"/>
    </source>
</evidence>